<dbReference type="EMBL" id="BMAW01041650">
    <property type="protein sequence ID" value="GFS29994.1"/>
    <property type="molecule type" value="Genomic_DNA"/>
</dbReference>
<organism evidence="1 2">
    <name type="scientific">Nephila pilipes</name>
    <name type="common">Giant wood spider</name>
    <name type="synonym">Nephila maculata</name>
    <dbReference type="NCBI Taxonomy" id="299642"/>
    <lineage>
        <taxon>Eukaryota</taxon>
        <taxon>Metazoa</taxon>
        <taxon>Ecdysozoa</taxon>
        <taxon>Arthropoda</taxon>
        <taxon>Chelicerata</taxon>
        <taxon>Arachnida</taxon>
        <taxon>Araneae</taxon>
        <taxon>Araneomorphae</taxon>
        <taxon>Entelegynae</taxon>
        <taxon>Araneoidea</taxon>
        <taxon>Nephilidae</taxon>
        <taxon>Nephila</taxon>
    </lineage>
</organism>
<keyword evidence="2" id="KW-1185">Reference proteome</keyword>
<comment type="caution">
    <text evidence="1">The sequence shown here is derived from an EMBL/GenBank/DDBJ whole genome shotgun (WGS) entry which is preliminary data.</text>
</comment>
<reference evidence="1" key="1">
    <citation type="submission" date="2020-08" db="EMBL/GenBank/DDBJ databases">
        <title>Multicomponent nature underlies the extraordinary mechanical properties of spider dragline silk.</title>
        <authorList>
            <person name="Kono N."/>
            <person name="Nakamura H."/>
            <person name="Mori M."/>
            <person name="Yoshida Y."/>
            <person name="Ohtoshi R."/>
            <person name="Malay A.D."/>
            <person name="Moran D.A.P."/>
            <person name="Tomita M."/>
            <person name="Numata K."/>
            <person name="Arakawa K."/>
        </authorList>
    </citation>
    <scope>NUCLEOTIDE SEQUENCE</scope>
</reference>
<dbReference type="Proteomes" id="UP000887013">
    <property type="component" value="Unassembled WGS sequence"/>
</dbReference>
<accession>A0A8X6I4G0</accession>
<sequence length="127" mass="14280">MLSGKDKTLLVKLFYMTEESAAVALQQPNDFESALPAQQTRKGWAIWYCAIYHKPHQIEFEIALYNRNEIIVHHITVAFTNDSSIDKNGSGYSSGRYCASDRHTVDIASSRFQNVGILTANCSNFVC</sequence>
<evidence type="ECO:0000313" key="1">
    <source>
        <dbReference type="EMBL" id="GFS29994.1"/>
    </source>
</evidence>
<name>A0A8X6I4G0_NEPPI</name>
<proteinExistence type="predicted"/>
<gene>
    <name evidence="1" type="ORF">NPIL_657791</name>
</gene>
<evidence type="ECO:0000313" key="2">
    <source>
        <dbReference type="Proteomes" id="UP000887013"/>
    </source>
</evidence>
<dbReference type="AlphaFoldDB" id="A0A8X6I4G0"/>
<protein>
    <submittedName>
        <fullName evidence="1">Uncharacterized protein</fullName>
    </submittedName>
</protein>